<dbReference type="PANTHER" id="PTHR42678">
    <property type="entry name" value="AMIDASE"/>
    <property type="match status" value="1"/>
</dbReference>
<gene>
    <name evidence="2" type="ORF">LTR36_004588</name>
</gene>
<sequence length="695" mass="75134">MSEPTRTLNLVEASIADLQAALSSQDITSVELVAKYLLRIATYDSRGPCLNSIVVFNPDVFDEAAASDGRRAAGQLRGPLDGIPYTLKDSMKYKGMTCATGSPAFEHLVANEDSFVAEQLRKAGAVCIGRTNTPPMMASGMHRGLYGRAESPYNLDYLTAAFSSGSSNGSATSTAASFAAFGLGSETVSSGRSPASNNGLIAYTPSRTVISPRGIWPLYPTCDVLVPHTRTVEDMLAILDALTVQDRTTNGDFWRQQTYVEVPKVERPASYLDLLPDAGRSLYGKRIAVPKMYIGGHDSKAKPTVVSEAVMELWKRARADLETLGAVVVETDFPLVTNYEDDTISGHANNVVGFTPGWNGKERGELVAYLWDDFLKDNDDPRYPGLNSVDGSRMFPRPEGYIPDQYMETTNFMNYPGLVEIARHRKGKSIWEIDGVAEALPALEAQRKRDLEDWMDSNAIDVVVFPANGDVGKADLDTNEASARHALQNGVKYSNGNRAFRHMGVPTVSATMGIMAESKMPVNLTFAGKHGQDSDLLRYALAFEKQSKSRVAPPVSPSLVTDHIELGTTKNSSTAEHHELIFVDAYAEKVSESRIRVSALLTPRPPEDAQVSAYVDGARVPTVSVVGTNDGCSVALEADFVAFQPPPPTYGGFGQAVGKVVVVLLVRSGKGTEGKLIMLGQDSPVGQRQYDGPSR</sequence>
<dbReference type="AlphaFoldDB" id="A0AAV9JFK1"/>
<dbReference type="InterPro" id="IPR023631">
    <property type="entry name" value="Amidase_dom"/>
</dbReference>
<dbReference type="InterPro" id="IPR036928">
    <property type="entry name" value="AS_sf"/>
</dbReference>
<dbReference type="Proteomes" id="UP001324427">
    <property type="component" value="Unassembled WGS sequence"/>
</dbReference>
<reference evidence="2 3" key="1">
    <citation type="submission" date="2021-11" db="EMBL/GenBank/DDBJ databases">
        <title>Black yeast isolated from Biological Soil Crust.</title>
        <authorList>
            <person name="Kurbessoian T."/>
        </authorList>
    </citation>
    <scope>NUCLEOTIDE SEQUENCE [LARGE SCALE GENOMIC DNA]</scope>
    <source>
        <strain evidence="2 3">CCFEE 5522</strain>
    </source>
</reference>
<evidence type="ECO:0000313" key="3">
    <source>
        <dbReference type="Proteomes" id="UP001324427"/>
    </source>
</evidence>
<dbReference type="Pfam" id="PF01425">
    <property type="entry name" value="Amidase"/>
    <property type="match status" value="1"/>
</dbReference>
<keyword evidence="3" id="KW-1185">Reference proteome</keyword>
<comment type="caution">
    <text evidence="2">The sequence shown here is derived from an EMBL/GenBank/DDBJ whole genome shotgun (WGS) entry which is preliminary data.</text>
</comment>
<accession>A0AAV9JFK1</accession>
<evidence type="ECO:0000259" key="1">
    <source>
        <dbReference type="Pfam" id="PF01425"/>
    </source>
</evidence>
<protein>
    <recommendedName>
        <fullName evidence="1">Amidase domain-containing protein</fullName>
    </recommendedName>
</protein>
<proteinExistence type="predicted"/>
<dbReference type="PANTHER" id="PTHR42678:SF11">
    <property type="entry name" value="AMIDASE FAMILY PROTEIN"/>
    <property type="match status" value="1"/>
</dbReference>
<dbReference type="NCBIfam" id="NF005127">
    <property type="entry name" value="PRK06565.1"/>
    <property type="match status" value="1"/>
</dbReference>
<evidence type="ECO:0000313" key="2">
    <source>
        <dbReference type="EMBL" id="KAK4544090.1"/>
    </source>
</evidence>
<feature type="domain" description="Amidase" evidence="1">
    <location>
        <begin position="31"/>
        <end position="341"/>
    </location>
</feature>
<dbReference type="Gene3D" id="3.90.1300.10">
    <property type="entry name" value="Amidase signature (AS) domain"/>
    <property type="match status" value="1"/>
</dbReference>
<dbReference type="SUPFAM" id="SSF75304">
    <property type="entry name" value="Amidase signature (AS) enzymes"/>
    <property type="match status" value="1"/>
</dbReference>
<dbReference type="EMBL" id="JAVFHQ010000027">
    <property type="protein sequence ID" value="KAK4544090.1"/>
    <property type="molecule type" value="Genomic_DNA"/>
</dbReference>
<organism evidence="2 3">
    <name type="scientific">Oleoguttula mirabilis</name>
    <dbReference type="NCBI Taxonomy" id="1507867"/>
    <lineage>
        <taxon>Eukaryota</taxon>
        <taxon>Fungi</taxon>
        <taxon>Dikarya</taxon>
        <taxon>Ascomycota</taxon>
        <taxon>Pezizomycotina</taxon>
        <taxon>Dothideomycetes</taxon>
        <taxon>Dothideomycetidae</taxon>
        <taxon>Mycosphaerellales</taxon>
        <taxon>Teratosphaeriaceae</taxon>
        <taxon>Oleoguttula</taxon>
    </lineage>
</organism>
<name>A0AAV9JFK1_9PEZI</name>